<organism evidence="8 9">
    <name type="scientific">Patiria miniata</name>
    <name type="common">Bat star</name>
    <name type="synonym">Asterina miniata</name>
    <dbReference type="NCBI Taxonomy" id="46514"/>
    <lineage>
        <taxon>Eukaryota</taxon>
        <taxon>Metazoa</taxon>
        <taxon>Echinodermata</taxon>
        <taxon>Eleutherozoa</taxon>
        <taxon>Asterozoa</taxon>
        <taxon>Asteroidea</taxon>
        <taxon>Valvatacea</taxon>
        <taxon>Valvatida</taxon>
        <taxon>Asterinidae</taxon>
        <taxon>Patiria</taxon>
    </lineage>
</organism>
<dbReference type="InterPro" id="IPR000315">
    <property type="entry name" value="Znf_B-box"/>
</dbReference>
<dbReference type="Gene3D" id="4.10.830.40">
    <property type="match status" value="1"/>
</dbReference>
<evidence type="ECO:0000256" key="4">
    <source>
        <dbReference type="ARBA" id="ARBA00022833"/>
    </source>
</evidence>
<dbReference type="SMART" id="SM00336">
    <property type="entry name" value="BBOX"/>
    <property type="match status" value="2"/>
</dbReference>
<dbReference type="InterPro" id="IPR027370">
    <property type="entry name" value="Znf-RING_euk"/>
</dbReference>
<dbReference type="GO" id="GO:0008270">
    <property type="term" value="F:zinc ion binding"/>
    <property type="evidence" value="ECO:0007669"/>
    <property type="project" value="UniProtKB-KW"/>
</dbReference>
<evidence type="ECO:0000256" key="3">
    <source>
        <dbReference type="ARBA" id="ARBA00022771"/>
    </source>
</evidence>
<sequence length="623" mass="69872">MAEAGAKSVLGTISRGHLECTICCCRFTDPKMLDCLHSFCLNCLEELIGSQQPKAGEITCPVCRRVTAVADTGLQGLPNCFFLSSLVDEFNKQERLLGDAPADTGICEQCDEGLEAVLSCLDCSGDICQKCFDAHQKLKSTKKHRIVNLDRSRSQVPLAELRKKDTLQCKKHTNQELCFYCETCKTLACAKCVALDHRTAEHEYSKVADAIRSYRKDVSNILQKFKQSREEFRVTDDALTHERNRLRSMVTQACTEITCNEEEQIEKIRNKARQLRDRVTRIGDERGKKFEEIQKGNRDKMERAELIVATVNDLMQQADDFELLDLKPKVMHNLEFQEEVELQQAKHELSFIAVKCEDVVAQTDLGEILQKEKLELKKKFGIKGRGRDGEFCGGTDVACLRNGDIVVTDSYRYQLMMFTSAGKYKTCGGGEMLTDPWGVAATSDDLLLVTDKKHVKILESDLKGIAVDKKSRIAVADRGRKLIFLLHLDGSLISTIPHDMVNCDLAIGIRDRFIFTNYKESKLICTTCTGKEVYNVNILPAWEQAKPRGVCCDDAGDIYVVVDLEGGVGIFQVLQFSPGGVFIRRVTVELPDGGGMTFSRSGDLVMAGCYIVQIFQWVRASWI</sequence>
<dbReference type="PANTHER" id="PTHR25462">
    <property type="entry name" value="BONUS, ISOFORM C-RELATED"/>
    <property type="match status" value="1"/>
</dbReference>
<reference evidence="8" key="1">
    <citation type="submission" date="2022-11" db="UniProtKB">
        <authorList>
            <consortium name="EnsemblMetazoa"/>
        </authorList>
    </citation>
    <scope>IDENTIFICATION</scope>
</reference>
<keyword evidence="1" id="KW-0597">Phosphoprotein</keyword>
<dbReference type="SUPFAM" id="SSF57850">
    <property type="entry name" value="RING/U-box"/>
    <property type="match status" value="1"/>
</dbReference>
<keyword evidence="2" id="KW-0479">Metal-binding</keyword>
<dbReference type="PROSITE" id="PS50089">
    <property type="entry name" value="ZF_RING_2"/>
    <property type="match status" value="1"/>
</dbReference>
<name>A0A913ZQA4_PATMI</name>
<dbReference type="Gene3D" id="3.30.160.60">
    <property type="entry name" value="Classic Zinc Finger"/>
    <property type="match status" value="1"/>
</dbReference>
<dbReference type="Pfam" id="PF00643">
    <property type="entry name" value="zf-B_box"/>
    <property type="match status" value="1"/>
</dbReference>
<dbReference type="SUPFAM" id="SSF57845">
    <property type="entry name" value="B-box zinc-binding domain"/>
    <property type="match status" value="1"/>
</dbReference>
<dbReference type="PROSITE" id="PS50119">
    <property type="entry name" value="ZF_BBOX"/>
    <property type="match status" value="2"/>
</dbReference>
<dbReference type="AlphaFoldDB" id="A0A913ZQA4"/>
<dbReference type="InterPro" id="IPR013083">
    <property type="entry name" value="Znf_RING/FYVE/PHD"/>
</dbReference>
<dbReference type="Gene3D" id="3.30.40.10">
    <property type="entry name" value="Zinc/RING finger domain, C3HC4 (zinc finger)"/>
    <property type="match status" value="1"/>
</dbReference>
<evidence type="ECO:0000256" key="2">
    <source>
        <dbReference type="ARBA" id="ARBA00022723"/>
    </source>
</evidence>
<dbReference type="InterPro" id="IPR047153">
    <property type="entry name" value="TRIM45/56/19-like"/>
</dbReference>
<dbReference type="RefSeq" id="XP_038053559.1">
    <property type="nucleotide sequence ID" value="XM_038197631.1"/>
</dbReference>
<dbReference type="Pfam" id="PF13445">
    <property type="entry name" value="zf-RING_UBOX"/>
    <property type="match status" value="1"/>
</dbReference>
<dbReference type="SUPFAM" id="SSF101898">
    <property type="entry name" value="NHL repeat"/>
    <property type="match status" value="1"/>
</dbReference>
<dbReference type="Proteomes" id="UP000887568">
    <property type="component" value="Unplaced"/>
</dbReference>
<keyword evidence="9" id="KW-1185">Reference proteome</keyword>
<dbReference type="Gene3D" id="2.120.10.30">
    <property type="entry name" value="TolB, C-terminal domain"/>
    <property type="match status" value="2"/>
</dbReference>
<proteinExistence type="predicted"/>
<feature type="domain" description="RING-type" evidence="6">
    <location>
        <begin position="20"/>
        <end position="64"/>
    </location>
</feature>
<evidence type="ECO:0000313" key="8">
    <source>
        <dbReference type="EnsemblMetazoa" id="XP_038053559.1"/>
    </source>
</evidence>
<feature type="domain" description="B box-type" evidence="7">
    <location>
        <begin position="102"/>
        <end position="149"/>
    </location>
</feature>
<keyword evidence="4" id="KW-0862">Zinc</keyword>
<keyword evidence="3 5" id="KW-0863">Zinc-finger</keyword>
<dbReference type="PROSITE" id="PS00518">
    <property type="entry name" value="ZF_RING_1"/>
    <property type="match status" value="1"/>
</dbReference>
<evidence type="ECO:0000313" key="9">
    <source>
        <dbReference type="Proteomes" id="UP000887568"/>
    </source>
</evidence>
<dbReference type="OrthoDB" id="6106880at2759"/>
<dbReference type="InterPro" id="IPR017907">
    <property type="entry name" value="Znf_RING_CS"/>
</dbReference>
<dbReference type="GeneID" id="119726010"/>
<feature type="domain" description="B box-type" evidence="7">
    <location>
        <begin position="164"/>
        <end position="207"/>
    </location>
</feature>
<dbReference type="OMA" id="ECTICCC"/>
<accession>A0A913ZQA4</accession>
<evidence type="ECO:0000256" key="1">
    <source>
        <dbReference type="ARBA" id="ARBA00022553"/>
    </source>
</evidence>
<dbReference type="InterPro" id="IPR001841">
    <property type="entry name" value="Znf_RING"/>
</dbReference>
<evidence type="ECO:0000259" key="7">
    <source>
        <dbReference type="PROSITE" id="PS50119"/>
    </source>
</evidence>
<dbReference type="SMART" id="SM00184">
    <property type="entry name" value="RING"/>
    <property type="match status" value="2"/>
</dbReference>
<dbReference type="EnsemblMetazoa" id="XM_038197631.1">
    <property type="protein sequence ID" value="XP_038053559.1"/>
    <property type="gene ID" value="LOC119726010"/>
</dbReference>
<evidence type="ECO:0000259" key="6">
    <source>
        <dbReference type="PROSITE" id="PS50089"/>
    </source>
</evidence>
<protein>
    <submittedName>
        <fullName evidence="8">Uncharacterized protein</fullName>
    </submittedName>
</protein>
<evidence type="ECO:0000256" key="5">
    <source>
        <dbReference type="PROSITE-ProRule" id="PRU00024"/>
    </source>
</evidence>
<dbReference type="PANTHER" id="PTHR25462:SF296">
    <property type="entry name" value="MEIOTIC P26, ISOFORM F"/>
    <property type="match status" value="1"/>
</dbReference>
<dbReference type="InterPro" id="IPR011042">
    <property type="entry name" value="6-blade_b-propeller_TolB-like"/>
</dbReference>